<dbReference type="PANTHER" id="PTHR43471">
    <property type="entry name" value="ABC TRANSPORTER PERMEASE"/>
    <property type="match status" value="1"/>
</dbReference>
<feature type="transmembrane region" description="Helical" evidence="5">
    <location>
        <begin position="269"/>
        <end position="295"/>
    </location>
</feature>
<evidence type="ECO:0000256" key="5">
    <source>
        <dbReference type="SAM" id="Phobius"/>
    </source>
</evidence>
<feature type="transmembrane region" description="Helical" evidence="5">
    <location>
        <begin position="367"/>
        <end position="386"/>
    </location>
</feature>
<name>A0A8J3AE76_9BACI</name>
<dbReference type="GO" id="GO:0016020">
    <property type="term" value="C:membrane"/>
    <property type="evidence" value="ECO:0007669"/>
    <property type="project" value="UniProtKB-SubCell"/>
</dbReference>
<feature type="transmembrane region" description="Helical" evidence="5">
    <location>
        <begin position="334"/>
        <end position="355"/>
    </location>
</feature>
<evidence type="ECO:0000313" key="7">
    <source>
        <dbReference type="EMBL" id="GGI10355.1"/>
    </source>
</evidence>
<comment type="caution">
    <text evidence="7">The sequence shown here is derived from an EMBL/GenBank/DDBJ whole genome shotgun (WGS) entry which is preliminary data.</text>
</comment>
<dbReference type="RefSeq" id="WP_088003570.1">
    <property type="nucleotide sequence ID" value="NZ_BMHB01000001.1"/>
</dbReference>
<evidence type="ECO:0000256" key="2">
    <source>
        <dbReference type="ARBA" id="ARBA00022692"/>
    </source>
</evidence>
<dbReference type="PANTHER" id="PTHR43471:SF3">
    <property type="entry name" value="ABC TRANSPORTER PERMEASE PROTEIN NATB"/>
    <property type="match status" value="1"/>
</dbReference>
<dbReference type="EMBL" id="BMHB01000001">
    <property type="protein sequence ID" value="GGI10355.1"/>
    <property type="molecule type" value="Genomic_DNA"/>
</dbReference>
<feature type="transmembrane region" description="Helical" evidence="5">
    <location>
        <begin position="20"/>
        <end position="38"/>
    </location>
</feature>
<feature type="transmembrane region" description="Helical" evidence="5">
    <location>
        <begin position="221"/>
        <end position="249"/>
    </location>
</feature>
<gene>
    <name evidence="7" type="ORF">GCM10007380_02380</name>
</gene>
<comment type="subcellular location">
    <subcellularLocation>
        <location evidence="1">Membrane</location>
        <topology evidence="1">Multi-pass membrane protein</topology>
    </subcellularLocation>
</comment>
<feature type="transmembrane region" description="Helical" evidence="5">
    <location>
        <begin position="176"/>
        <end position="200"/>
    </location>
</feature>
<evidence type="ECO:0000259" key="6">
    <source>
        <dbReference type="Pfam" id="PF12698"/>
    </source>
</evidence>
<dbReference type="Proteomes" id="UP000626244">
    <property type="component" value="Unassembled WGS sequence"/>
</dbReference>
<evidence type="ECO:0000256" key="4">
    <source>
        <dbReference type="ARBA" id="ARBA00023136"/>
    </source>
</evidence>
<dbReference type="OrthoDB" id="9768837at2"/>
<proteinExistence type="predicted"/>
<keyword evidence="2 5" id="KW-0812">Transmembrane</keyword>
<organism evidence="7 8">
    <name type="scientific">Gottfriedia solisilvae</name>
    <dbReference type="NCBI Taxonomy" id="1516104"/>
    <lineage>
        <taxon>Bacteria</taxon>
        <taxon>Bacillati</taxon>
        <taxon>Bacillota</taxon>
        <taxon>Bacilli</taxon>
        <taxon>Bacillales</taxon>
        <taxon>Bacillaceae</taxon>
        <taxon>Gottfriedia</taxon>
    </lineage>
</organism>
<dbReference type="InterPro" id="IPR013525">
    <property type="entry name" value="ABC2_TM"/>
</dbReference>
<accession>A0A8J3AE76</accession>
<sequence length="408" mass="45805">MKKFKTVFFFHLREGLLAKATLIMSAILFVLVVGMLGLQKYMASSEQNEEKDKIVIINESTQYSIDETVLNQSLKTATLKQVNSSKFEEVKKEVNDESKDGLIVISEKNNIPVINYTYKNFANNEVLSIISSTMQQNYLNKTSQDLKLSLEAATKLLQNVEVNEEVLKDPMATFGIAYFFGFLLYLFLIVYGNSIATGIVAEKSSRVMEVLLPKVNPVMTLYGRVFAVFCVAFVQLVVIGLGFLFAYLVGFVNLDNLSLFGMEIDLDSLNITTIIAFIVYFLLGYLIYGLLYAAIGSVVSRTEELQTVLMPVTFLLIGAFFISINALVNPNGTFVQISSYIPFFAPLVAFSRFVSGEMNFIEVSASILILIITVFILTKIASRIYVNGVMYYSDKVKWKDVARLLKRQ</sequence>
<dbReference type="GO" id="GO:0140359">
    <property type="term" value="F:ABC-type transporter activity"/>
    <property type="evidence" value="ECO:0007669"/>
    <property type="project" value="InterPro"/>
</dbReference>
<keyword evidence="4 5" id="KW-0472">Membrane</keyword>
<feature type="transmembrane region" description="Helical" evidence="5">
    <location>
        <begin position="307"/>
        <end position="328"/>
    </location>
</feature>
<feature type="domain" description="ABC-2 type transporter transmembrane" evidence="6">
    <location>
        <begin position="19"/>
        <end position="381"/>
    </location>
</feature>
<keyword evidence="8" id="KW-1185">Reference proteome</keyword>
<protein>
    <submittedName>
        <fullName evidence="7">Sodium export permease</fullName>
    </submittedName>
</protein>
<dbReference type="AlphaFoldDB" id="A0A8J3AE76"/>
<reference evidence="8" key="1">
    <citation type="journal article" date="2019" name="Int. J. Syst. Evol. Microbiol.">
        <title>The Global Catalogue of Microorganisms (GCM) 10K type strain sequencing project: providing services to taxonomists for standard genome sequencing and annotation.</title>
        <authorList>
            <consortium name="The Broad Institute Genomics Platform"/>
            <consortium name="The Broad Institute Genome Sequencing Center for Infectious Disease"/>
            <person name="Wu L."/>
            <person name="Ma J."/>
        </authorList>
    </citation>
    <scope>NUCLEOTIDE SEQUENCE [LARGE SCALE GENOMIC DNA]</scope>
    <source>
        <strain evidence="8">CGMCC 1.14993</strain>
    </source>
</reference>
<keyword evidence="3 5" id="KW-1133">Transmembrane helix</keyword>
<evidence type="ECO:0000313" key="8">
    <source>
        <dbReference type="Proteomes" id="UP000626244"/>
    </source>
</evidence>
<evidence type="ECO:0000256" key="1">
    <source>
        <dbReference type="ARBA" id="ARBA00004141"/>
    </source>
</evidence>
<dbReference type="Pfam" id="PF12698">
    <property type="entry name" value="ABC2_membrane_3"/>
    <property type="match status" value="1"/>
</dbReference>
<evidence type="ECO:0000256" key="3">
    <source>
        <dbReference type="ARBA" id="ARBA00022989"/>
    </source>
</evidence>